<feature type="domain" description="Deacetylase sirtuin-type" evidence="5">
    <location>
        <begin position="1"/>
        <end position="68"/>
    </location>
</feature>
<dbReference type="InterPro" id="IPR029035">
    <property type="entry name" value="DHS-like_NAD/FAD-binding_dom"/>
</dbReference>
<name>A0A8S3CHF8_9BILA</name>
<dbReference type="Pfam" id="PF02146">
    <property type="entry name" value="SIR2"/>
    <property type="match status" value="1"/>
</dbReference>
<dbReference type="GO" id="GO:0002039">
    <property type="term" value="F:p53 binding"/>
    <property type="evidence" value="ECO:0007669"/>
    <property type="project" value="TreeGrafter"/>
</dbReference>
<keyword evidence="2" id="KW-0808">Transferase</keyword>
<dbReference type="SUPFAM" id="SSF52467">
    <property type="entry name" value="DHS-like NAD/FAD-binding domain"/>
    <property type="match status" value="1"/>
</dbReference>
<dbReference type="PANTHER" id="PTHR11085:SF9">
    <property type="entry name" value="NAD-DEPENDENT PROTEIN DEACETYLASE SIRTUIN-1"/>
    <property type="match status" value="1"/>
</dbReference>
<organism evidence="6 7">
    <name type="scientific">Rotaria magnacalcarata</name>
    <dbReference type="NCBI Taxonomy" id="392030"/>
    <lineage>
        <taxon>Eukaryota</taxon>
        <taxon>Metazoa</taxon>
        <taxon>Spiralia</taxon>
        <taxon>Gnathifera</taxon>
        <taxon>Rotifera</taxon>
        <taxon>Eurotatoria</taxon>
        <taxon>Bdelloidea</taxon>
        <taxon>Philodinida</taxon>
        <taxon>Philodinidae</taxon>
        <taxon>Rotaria</taxon>
    </lineage>
</organism>
<dbReference type="Gene3D" id="3.40.50.1220">
    <property type="entry name" value="TPP-binding domain"/>
    <property type="match status" value="1"/>
</dbReference>
<evidence type="ECO:0000313" key="6">
    <source>
        <dbReference type="EMBL" id="CAF4914450.1"/>
    </source>
</evidence>
<dbReference type="Proteomes" id="UP000681967">
    <property type="component" value="Unassembled WGS sequence"/>
</dbReference>
<dbReference type="GO" id="GO:0017136">
    <property type="term" value="F:histone deacetylase activity, NAD-dependent"/>
    <property type="evidence" value="ECO:0007669"/>
    <property type="project" value="TreeGrafter"/>
</dbReference>
<dbReference type="GO" id="GO:0033553">
    <property type="term" value="C:rDNA heterochromatin"/>
    <property type="evidence" value="ECO:0007669"/>
    <property type="project" value="TreeGrafter"/>
</dbReference>
<dbReference type="GO" id="GO:0005637">
    <property type="term" value="C:nuclear inner membrane"/>
    <property type="evidence" value="ECO:0007669"/>
    <property type="project" value="TreeGrafter"/>
</dbReference>
<comment type="cofactor">
    <cofactor evidence="1">
        <name>Zn(2+)</name>
        <dbReference type="ChEBI" id="CHEBI:29105"/>
    </cofactor>
</comment>
<accession>A0A8S3CHF8</accession>
<dbReference type="GO" id="GO:0070403">
    <property type="term" value="F:NAD+ binding"/>
    <property type="evidence" value="ECO:0007669"/>
    <property type="project" value="InterPro"/>
</dbReference>
<dbReference type="PANTHER" id="PTHR11085">
    <property type="entry name" value="NAD-DEPENDENT PROTEIN DEACYLASE SIRTUIN-5, MITOCHONDRIAL-RELATED"/>
    <property type="match status" value="1"/>
</dbReference>
<reference evidence="6" key="1">
    <citation type="submission" date="2021-02" db="EMBL/GenBank/DDBJ databases">
        <authorList>
            <person name="Nowell W R."/>
        </authorList>
    </citation>
    <scope>NUCLEOTIDE SEQUENCE</scope>
</reference>
<feature type="non-terminal residue" evidence="6">
    <location>
        <position position="68"/>
    </location>
</feature>
<evidence type="ECO:0000256" key="1">
    <source>
        <dbReference type="ARBA" id="ARBA00001947"/>
    </source>
</evidence>
<dbReference type="InterPro" id="IPR026590">
    <property type="entry name" value="Ssirtuin_cat_dom"/>
</dbReference>
<sequence length="68" mass="7975">QYQPSLAHHFIAELERQDKLLRNYTQNIDSLEHLSSITRLIQCHGSFSTATCRNCHYKVQSDEIKDEI</sequence>
<dbReference type="GO" id="GO:0003714">
    <property type="term" value="F:transcription corepressor activity"/>
    <property type="evidence" value="ECO:0007669"/>
    <property type="project" value="TreeGrafter"/>
</dbReference>
<protein>
    <recommendedName>
        <fullName evidence="5">Deacetylase sirtuin-type domain-containing protein</fullName>
    </recommendedName>
</protein>
<evidence type="ECO:0000259" key="5">
    <source>
        <dbReference type="PROSITE" id="PS50305"/>
    </source>
</evidence>
<evidence type="ECO:0000256" key="2">
    <source>
        <dbReference type="ARBA" id="ARBA00022679"/>
    </source>
</evidence>
<dbReference type="InterPro" id="IPR003000">
    <property type="entry name" value="Sirtuin"/>
</dbReference>
<keyword evidence="3" id="KW-0520">NAD</keyword>
<evidence type="ECO:0000313" key="7">
    <source>
        <dbReference type="Proteomes" id="UP000681967"/>
    </source>
</evidence>
<dbReference type="PROSITE" id="PS50305">
    <property type="entry name" value="SIRTUIN"/>
    <property type="match status" value="1"/>
</dbReference>
<dbReference type="GO" id="GO:0005654">
    <property type="term" value="C:nucleoplasm"/>
    <property type="evidence" value="ECO:0007669"/>
    <property type="project" value="TreeGrafter"/>
</dbReference>
<dbReference type="AlphaFoldDB" id="A0A8S3CHF8"/>
<feature type="non-terminal residue" evidence="6">
    <location>
        <position position="1"/>
    </location>
</feature>
<proteinExistence type="predicted"/>
<evidence type="ECO:0000256" key="4">
    <source>
        <dbReference type="PROSITE-ProRule" id="PRU00236"/>
    </source>
</evidence>
<dbReference type="EMBL" id="CAJOBH010172160">
    <property type="protein sequence ID" value="CAF4914450.1"/>
    <property type="molecule type" value="Genomic_DNA"/>
</dbReference>
<evidence type="ECO:0000256" key="3">
    <source>
        <dbReference type="ARBA" id="ARBA00023027"/>
    </source>
</evidence>
<gene>
    <name evidence="6" type="ORF">BYL167_LOCUS52717</name>
</gene>
<comment type="caution">
    <text evidence="4">Lacks conserved residue(s) required for the propagation of feature annotation.</text>
</comment>
<comment type="caution">
    <text evidence="6">The sequence shown here is derived from an EMBL/GenBank/DDBJ whole genome shotgun (WGS) entry which is preliminary data.</text>
</comment>
<dbReference type="InterPro" id="IPR050134">
    <property type="entry name" value="NAD-dep_sirtuin_deacylases"/>
</dbReference>